<evidence type="ECO:0000259" key="1">
    <source>
        <dbReference type="Pfam" id="PF08818"/>
    </source>
</evidence>
<keyword evidence="3" id="KW-1185">Reference proteome</keyword>
<dbReference type="STRING" id="1237149.C900_00974"/>
<organism evidence="2 3">
    <name type="scientific">Fulvivirga imtechensis AK7</name>
    <dbReference type="NCBI Taxonomy" id="1237149"/>
    <lineage>
        <taxon>Bacteria</taxon>
        <taxon>Pseudomonadati</taxon>
        <taxon>Bacteroidota</taxon>
        <taxon>Cytophagia</taxon>
        <taxon>Cytophagales</taxon>
        <taxon>Fulvivirgaceae</taxon>
        <taxon>Fulvivirga</taxon>
    </lineage>
</organism>
<sequence length="119" mass="13567">MNTKHNTIDEYIADFPVDVQNILQQIRQTIAKTAPDAQEAIKYAIPTFVLNGNLVHFAAFKNHIGFYPTPTGTEEFKKELSVYKSGKGSVQFPLDKPMPLDLISRIVEFRVKESLERKK</sequence>
<name>L8JUX4_9BACT</name>
<comment type="caution">
    <text evidence="2">The sequence shown here is derived from an EMBL/GenBank/DDBJ whole genome shotgun (WGS) entry which is preliminary data.</text>
</comment>
<protein>
    <recommendedName>
        <fullName evidence="1">YdhG-like domain-containing protein</fullName>
    </recommendedName>
</protein>
<dbReference type="PATRIC" id="fig|1237149.3.peg.1176"/>
<proteinExistence type="predicted"/>
<dbReference type="eggNOG" id="COG5646">
    <property type="taxonomic scope" value="Bacteria"/>
</dbReference>
<dbReference type="Gene3D" id="3.90.1150.200">
    <property type="match status" value="1"/>
</dbReference>
<dbReference type="Proteomes" id="UP000011135">
    <property type="component" value="Unassembled WGS sequence"/>
</dbReference>
<gene>
    <name evidence="2" type="ORF">C900_00974</name>
</gene>
<dbReference type="AlphaFoldDB" id="L8JUX4"/>
<dbReference type="Pfam" id="PF08818">
    <property type="entry name" value="DUF1801"/>
    <property type="match status" value="1"/>
</dbReference>
<dbReference type="RefSeq" id="WP_009578645.1">
    <property type="nucleotide sequence ID" value="NZ_AMZN01000015.1"/>
</dbReference>
<dbReference type="SUPFAM" id="SSF159888">
    <property type="entry name" value="YdhG-like"/>
    <property type="match status" value="1"/>
</dbReference>
<dbReference type="EMBL" id="AMZN01000015">
    <property type="protein sequence ID" value="ELR72595.1"/>
    <property type="molecule type" value="Genomic_DNA"/>
</dbReference>
<dbReference type="InterPro" id="IPR014922">
    <property type="entry name" value="YdhG-like"/>
</dbReference>
<evidence type="ECO:0000313" key="2">
    <source>
        <dbReference type="EMBL" id="ELR72595.1"/>
    </source>
</evidence>
<feature type="domain" description="YdhG-like" evidence="1">
    <location>
        <begin position="20"/>
        <end position="111"/>
    </location>
</feature>
<accession>L8JUX4</accession>
<dbReference type="OrthoDB" id="115213at2"/>
<evidence type="ECO:0000313" key="3">
    <source>
        <dbReference type="Proteomes" id="UP000011135"/>
    </source>
</evidence>
<reference evidence="2 3" key="1">
    <citation type="submission" date="2012-12" db="EMBL/GenBank/DDBJ databases">
        <title>Genome assembly of Fulvivirga imtechensis AK7.</title>
        <authorList>
            <person name="Nupur N."/>
            <person name="Khatri I."/>
            <person name="Kumar R."/>
            <person name="Subramanian S."/>
            <person name="Pinnaka A."/>
        </authorList>
    </citation>
    <scope>NUCLEOTIDE SEQUENCE [LARGE SCALE GENOMIC DNA]</scope>
    <source>
        <strain evidence="2 3">AK7</strain>
    </source>
</reference>